<dbReference type="RefSeq" id="WP_116649664.1">
    <property type="nucleotide sequence ID" value="NZ_QUZK01000014.1"/>
</dbReference>
<keyword evidence="2" id="KW-0479">Metal-binding</keyword>
<evidence type="ECO:0000256" key="1">
    <source>
        <dbReference type="ARBA" id="ARBA00001947"/>
    </source>
</evidence>
<dbReference type="GO" id="GO:0016788">
    <property type="term" value="F:hydrolase activity, acting on ester bonds"/>
    <property type="evidence" value="ECO:0007669"/>
    <property type="project" value="InterPro"/>
</dbReference>
<dbReference type="PANTHER" id="PTHR37326">
    <property type="entry name" value="BLL3975 PROTEIN"/>
    <property type="match status" value="1"/>
</dbReference>
<reference evidence="6 7" key="1">
    <citation type="submission" date="2018-08" db="EMBL/GenBank/DDBJ databases">
        <title>Wenzhouxiangella salilacus sp. nov., a novel bacterium isolated from a saline lake in Xinjiang Province, China.</title>
        <authorList>
            <person name="Han S."/>
        </authorList>
    </citation>
    <scope>NUCLEOTIDE SEQUENCE [LARGE SCALE GENOMIC DNA]</scope>
    <source>
        <strain evidence="6 7">XDB06</strain>
    </source>
</reference>
<gene>
    <name evidence="6" type="ORF">DZC52_03160</name>
</gene>
<dbReference type="CDD" id="cd06251">
    <property type="entry name" value="M14_ASTE_ASPA-like"/>
    <property type="match status" value="1"/>
</dbReference>
<name>A0A3E1KBM7_9GAMM</name>
<dbReference type="OrthoDB" id="9782876at2"/>
<dbReference type="InterPro" id="IPR055438">
    <property type="entry name" value="AstE_AspA_cat"/>
</dbReference>
<organism evidence="6 7">
    <name type="scientific">Wenzhouxiangella sediminis</name>
    <dbReference type="NCBI Taxonomy" id="1792836"/>
    <lineage>
        <taxon>Bacteria</taxon>
        <taxon>Pseudomonadati</taxon>
        <taxon>Pseudomonadota</taxon>
        <taxon>Gammaproteobacteria</taxon>
        <taxon>Chromatiales</taxon>
        <taxon>Wenzhouxiangellaceae</taxon>
        <taxon>Wenzhouxiangella</taxon>
    </lineage>
</organism>
<keyword evidence="3" id="KW-0378">Hydrolase</keyword>
<dbReference type="EMBL" id="QUZK01000014">
    <property type="protein sequence ID" value="RFF32006.1"/>
    <property type="molecule type" value="Genomic_DNA"/>
</dbReference>
<accession>A0A3E1KBM7</accession>
<proteinExistence type="predicted"/>
<evidence type="ECO:0000256" key="3">
    <source>
        <dbReference type="ARBA" id="ARBA00022801"/>
    </source>
</evidence>
<dbReference type="GO" id="GO:0016811">
    <property type="term" value="F:hydrolase activity, acting on carbon-nitrogen (but not peptide) bonds, in linear amides"/>
    <property type="evidence" value="ECO:0007669"/>
    <property type="project" value="InterPro"/>
</dbReference>
<feature type="domain" description="Succinylglutamate desuccinylase/Aspartoacylase catalytic" evidence="5">
    <location>
        <begin position="48"/>
        <end position="227"/>
    </location>
</feature>
<keyword evidence="4" id="KW-0862">Zinc</keyword>
<dbReference type="PANTHER" id="PTHR37326:SF2">
    <property type="entry name" value="SUCCINYLGLUTAMATE DESUCCINYLASE_ASPARTOACYLASE FAMILY PROTEIN"/>
    <property type="match status" value="1"/>
</dbReference>
<dbReference type="InterPro" id="IPR053138">
    <property type="entry name" value="N-alpha-Ac-DABA_deacetylase"/>
</dbReference>
<evidence type="ECO:0000313" key="7">
    <source>
        <dbReference type="Proteomes" id="UP000260351"/>
    </source>
</evidence>
<comment type="caution">
    <text evidence="6">The sequence shown here is derived from an EMBL/GenBank/DDBJ whole genome shotgun (WGS) entry which is preliminary data.</text>
</comment>
<dbReference type="GO" id="GO:0046872">
    <property type="term" value="F:metal ion binding"/>
    <property type="evidence" value="ECO:0007669"/>
    <property type="project" value="UniProtKB-KW"/>
</dbReference>
<dbReference type="Pfam" id="PF24827">
    <property type="entry name" value="AstE_AspA_cat"/>
    <property type="match status" value="1"/>
</dbReference>
<dbReference type="InterPro" id="IPR043795">
    <property type="entry name" value="N-alpha-Ac-DABA-like"/>
</dbReference>
<dbReference type="PIRSF" id="PIRSF039012">
    <property type="entry name" value="ASP"/>
    <property type="match status" value="1"/>
</dbReference>
<sequence>MSKRNAALTIGGVTVEAGERRSIDLEVGRLYTHSPTTMPVQVLSGRRPGPVLFVSAAIHGDELNGVEIIRRLLKVPQLKRLRGTLVAVPIVNLHGFINLSRYFPDRRDLNRSFPGSEGGSLAARVAHLFMTEIVSQATHGIDLHTGAINRGNLPQIRANLDDEETLRLARAFGTPVILNSALRDGSLRMAAGDHDIPILLYEAGEALRFDEVAIRGGVDGILRVMRELAMLPKTRSKAKPTPIIARSSSWVRAPQSGLFRAWVKLGDRVAKDETVLGVVSDPFGEAEKEIVAPFSGIVIGRLNLPLVNEGDATYHVARFYRTDLAHERVGDYTESLESEDFPYDEQT</sequence>
<evidence type="ECO:0000313" key="6">
    <source>
        <dbReference type="EMBL" id="RFF32006.1"/>
    </source>
</evidence>
<evidence type="ECO:0000256" key="2">
    <source>
        <dbReference type="ARBA" id="ARBA00022723"/>
    </source>
</evidence>
<dbReference type="SUPFAM" id="SSF53187">
    <property type="entry name" value="Zn-dependent exopeptidases"/>
    <property type="match status" value="1"/>
</dbReference>
<evidence type="ECO:0000259" key="5">
    <source>
        <dbReference type="Pfam" id="PF24827"/>
    </source>
</evidence>
<keyword evidence="7" id="KW-1185">Reference proteome</keyword>
<dbReference type="Proteomes" id="UP000260351">
    <property type="component" value="Unassembled WGS sequence"/>
</dbReference>
<comment type="cofactor">
    <cofactor evidence="1">
        <name>Zn(2+)</name>
        <dbReference type="ChEBI" id="CHEBI:29105"/>
    </cofactor>
</comment>
<evidence type="ECO:0000256" key="4">
    <source>
        <dbReference type="ARBA" id="ARBA00022833"/>
    </source>
</evidence>
<dbReference type="AlphaFoldDB" id="A0A3E1KBM7"/>
<protein>
    <submittedName>
        <fullName evidence="6">Succinylglutamate desuccinylase</fullName>
    </submittedName>
</protein>
<dbReference type="Gene3D" id="3.40.630.10">
    <property type="entry name" value="Zn peptidases"/>
    <property type="match status" value="1"/>
</dbReference>